<evidence type="ECO:0000256" key="4">
    <source>
        <dbReference type="ARBA" id="ARBA00022801"/>
    </source>
</evidence>
<dbReference type="Pfam" id="PF01551">
    <property type="entry name" value="Peptidase_M23"/>
    <property type="match status" value="1"/>
</dbReference>
<dbReference type="Proteomes" id="UP000284322">
    <property type="component" value="Unassembled WGS sequence"/>
</dbReference>
<evidence type="ECO:0000313" key="9">
    <source>
        <dbReference type="EMBL" id="RJX66857.1"/>
    </source>
</evidence>
<gene>
    <name evidence="9" type="ORF">D6858_10865</name>
</gene>
<dbReference type="AlphaFoldDB" id="A0A419R0N1"/>
<protein>
    <submittedName>
        <fullName evidence="9">M23 family metallopeptidase</fullName>
    </submittedName>
</protein>
<evidence type="ECO:0000313" key="10">
    <source>
        <dbReference type="Proteomes" id="UP000284322"/>
    </source>
</evidence>
<evidence type="ECO:0000256" key="7">
    <source>
        <dbReference type="SAM" id="MobiDB-lite"/>
    </source>
</evidence>
<dbReference type="PANTHER" id="PTHR21666">
    <property type="entry name" value="PEPTIDASE-RELATED"/>
    <property type="match status" value="1"/>
</dbReference>
<dbReference type="CDD" id="cd12797">
    <property type="entry name" value="M23_peptidase"/>
    <property type="match status" value="1"/>
</dbReference>
<keyword evidence="3" id="KW-0479">Metal-binding</keyword>
<dbReference type="EMBL" id="RAHJ01000019">
    <property type="protein sequence ID" value="RJX66857.1"/>
    <property type="molecule type" value="Genomic_DNA"/>
</dbReference>
<dbReference type="InterPro" id="IPR050570">
    <property type="entry name" value="Cell_wall_metabolism_enzyme"/>
</dbReference>
<evidence type="ECO:0000256" key="6">
    <source>
        <dbReference type="ARBA" id="ARBA00023049"/>
    </source>
</evidence>
<accession>A0A419R0N1</accession>
<dbReference type="GO" id="GO:0004222">
    <property type="term" value="F:metalloendopeptidase activity"/>
    <property type="evidence" value="ECO:0007669"/>
    <property type="project" value="TreeGrafter"/>
</dbReference>
<keyword evidence="6" id="KW-0482">Metalloprotease</keyword>
<dbReference type="InterPro" id="IPR016047">
    <property type="entry name" value="M23ase_b-sheet_dom"/>
</dbReference>
<dbReference type="OrthoDB" id="9800107at2"/>
<keyword evidence="5" id="KW-0862">Zinc</keyword>
<dbReference type="Gene3D" id="2.70.70.10">
    <property type="entry name" value="Glucose Permease (Domain IIA)"/>
    <property type="match status" value="1"/>
</dbReference>
<reference evidence="9 10" key="1">
    <citation type="submission" date="2018-09" db="EMBL/GenBank/DDBJ databases">
        <title>Altererythrobacter sp.Ery1 and Ery12, the genome sequencing of novel strains in genus Alterythrobacter.</title>
        <authorList>
            <person name="Cheng H."/>
            <person name="Wu Y.-H."/>
            <person name="Fang C."/>
            <person name="Xu X.-W."/>
        </authorList>
    </citation>
    <scope>NUCLEOTIDE SEQUENCE [LARGE SCALE GENOMIC DNA]</scope>
    <source>
        <strain evidence="9 10">Ery12</strain>
    </source>
</reference>
<keyword evidence="4" id="KW-0378">Hydrolase</keyword>
<dbReference type="PANTHER" id="PTHR21666:SF288">
    <property type="entry name" value="CELL DIVISION PROTEIN YTFB"/>
    <property type="match status" value="1"/>
</dbReference>
<keyword evidence="2" id="KW-0645">Protease</keyword>
<comment type="cofactor">
    <cofactor evidence="1">
        <name>Zn(2+)</name>
        <dbReference type="ChEBI" id="CHEBI:29105"/>
    </cofactor>
</comment>
<evidence type="ECO:0000256" key="1">
    <source>
        <dbReference type="ARBA" id="ARBA00001947"/>
    </source>
</evidence>
<feature type="domain" description="M23ase beta-sheet core" evidence="8">
    <location>
        <begin position="113"/>
        <end position="206"/>
    </location>
</feature>
<organism evidence="9 10">
    <name type="scientific">Tsuneonella suprasediminis</name>
    <dbReference type="NCBI Taxonomy" id="2306996"/>
    <lineage>
        <taxon>Bacteria</taxon>
        <taxon>Pseudomonadati</taxon>
        <taxon>Pseudomonadota</taxon>
        <taxon>Alphaproteobacteria</taxon>
        <taxon>Sphingomonadales</taxon>
        <taxon>Erythrobacteraceae</taxon>
        <taxon>Tsuneonella</taxon>
    </lineage>
</organism>
<evidence type="ECO:0000256" key="2">
    <source>
        <dbReference type="ARBA" id="ARBA00022670"/>
    </source>
</evidence>
<sequence>MTVLDRIATILITATVTSAAWIVAGGSVLDLAGSSSQIARTRPADAQPSPKSSDVPAVENASGEKMSAPPLETEDLTAPNDTEAQQIIVPVLNVRPSDLSDTFVDEREGGKQIHHALDIMAPEGTTVVAAAPGKIEKMFRSQVGGNTLYVRSADGRTIYYYAHLAEYAPGLKEGQKIRRGQRLGAVGHTGNASEEAPHLHFAIMRTTPDAKWWEAAAAVNPYPILTGKRSK</sequence>
<evidence type="ECO:0000259" key="8">
    <source>
        <dbReference type="Pfam" id="PF01551"/>
    </source>
</evidence>
<evidence type="ECO:0000256" key="5">
    <source>
        <dbReference type="ARBA" id="ARBA00022833"/>
    </source>
</evidence>
<feature type="region of interest" description="Disordered" evidence="7">
    <location>
        <begin position="40"/>
        <end position="76"/>
    </location>
</feature>
<evidence type="ECO:0000256" key="3">
    <source>
        <dbReference type="ARBA" id="ARBA00022723"/>
    </source>
</evidence>
<comment type="caution">
    <text evidence="9">The sequence shown here is derived from an EMBL/GenBank/DDBJ whole genome shotgun (WGS) entry which is preliminary data.</text>
</comment>
<dbReference type="GO" id="GO:0006508">
    <property type="term" value="P:proteolysis"/>
    <property type="evidence" value="ECO:0007669"/>
    <property type="project" value="UniProtKB-KW"/>
</dbReference>
<name>A0A419R0N1_9SPHN</name>
<proteinExistence type="predicted"/>
<dbReference type="SUPFAM" id="SSF51261">
    <property type="entry name" value="Duplicated hybrid motif"/>
    <property type="match status" value="1"/>
</dbReference>
<keyword evidence="10" id="KW-1185">Reference proteome</keyword>
<dbReference type="GO" id="GO:0046872">
    <property type="term" value="F:metal ion binding"/>
    <property type="evidence" value="ECO:0007669"/>
    <property type="project" value="UniProtKB-KW"/>
</dbReference>
<dbReference type="InterPro" id="IPR011055">
    <property type="entry name" value="Dup_hybrid_motif"/>
</dbReference>